<dbReference type="SUPFAM" id="SSF53328">
    <property type="entry name" value="Formyltransferase"/>
    <property type="match status" value="1"/>
</dbReference>
<dbReference type="Proteomes" id="UP000319004">
    <property type="component" value="Chromosome"/>
</dbReference>
<dbReference type="AlphaFoldDB" id="A0A518I323"/>
<feature type="domain" description="Formyl transferase N-terminal" evidence="1">
    <location>
        <begin position="72"/>
        <end position="193"/>
    </location>
</feature>
<evidence type="ECO:0000313" key="2">
    <source>
        <dbReference type="EMBL" id="QDV47510.1"/>
    </source>
</evidence>
<keyword evidence="3" id="KW-1185">Reference proteome</keyword>
<dbReference type="GO" id="GO:0004479">
    <property type="term" value="F:methionyl-tRNA formyltransferase activity"/>
    <property type="evidence" value="ECO:0007669"/>
    <property type="project" value="UniProtKB-EC"/>
</dbReference>
<dbReference type="KEGG" id="snep:Enr13x_74200"/>
<dbReference type="OrthoDB" id="9802815at2"/>
<gene>
    <name evidence="2" type="primary">fmt_2</name>
    <name evidence="2" type="ORF">Enr13x_74200</name>
</gene>
<dbReference type="EC" id="2.1.2.9" evidence="2"/>
<dbReference type="EMBL" id="CP037423">
    <property type="protein sequence ID" value="QDV47510.1"/>
    <property type="molecule type" value="Genomic_DNA"/>
</dbReference>
<keyword evidence="2" id="KW-0808">Transferase</keyword>
<dbReference type="Pfam" id="PF00551">
    <property type="entry name" value="Formyl_trans_N"/>
    <property type="match status" value="1"/>
</dbReference>
<accession>A0A518I323</accession>
<protein>
    <submittedName>
        <fullName evidence="2">Methionyl-tRNA formyltransferase</fullName>
        <ecNumber evidence="2">2.1.2.9</ecNumber>
    </submittedName>
</protein>
<evidence type="ECO:0000313" key="3">
    <source>
        <dbReference type="Proteomes" id="UP000319004"/>
    </source>
</evidence>
<evidence type="ECO:0000259" key="1">
    <source>
        <dbReference type="Pfam" id="PF00551"/>
    </source>
</evidence>
<dbReference type="GO" id="GO:0005829">
    <property type="term" value="C:cytosol"/>
    <property type="evidence" value="ECO:0007669"/>
    <property type="project" value="TreeGrafter"/>
</dbReference>
<organism evidence="2 3">
    <name type="scientific">Stieleria neptunia</name>
    <dbReference type="NCBI Taxonomy" id="2527979"/>
    <lineage>
        <taxon>Bacteria</taxon>
        <taxon>Pseudomonadati</taxon>
        <taxon>Planctomycetota</taxon>
        <taxon>Planctomycetia</taxon>
        <taxon>Pirellulales</taxon>
        <taxon>Pirellulaceae</taxon>
        <taxon>Stieleria</taxon>
    </lineage>
</organism>
<dbReference type="InterPro" id="IPR036477">
    <property type="entry name" value="Formyl_transf_N_sf"/>
</dbReference>
<dbReference type="InterPro" id="IPR002376">
    <property type="entry name" value="Formyl_transf_N"/>
</dbReference>
<proteinExistence type="predicted"/>
<name>A0A518I323_9BACT</name>
<reference evidence="2 3" key="1">
    <citation type="submission" date="2019-03" db="EMBL/GenBank/DDBJ databases">
        <title>Deep-cultivation of Planctomycetes and their phenomic and genomic characterization uncovers novel biology.</title>
        <authorList>
            <person name="Wiegand S."/>
            <person name="Jogler M."/>
            <person name="Boedeker C."/>
            <person name="Pinto D."/>
            <person name="Vollmers J."/>
            <person name="Rivas-Marin E."/>
            <person name="Kohn T."/>
            <person name="Peeters S.H."/>
            <person name="Heuer A."/>
            <person name="Rast P."/>
            <person name="Oberbeckmann S."/>
            <person name="Bunk B."/>
            <person name="Jeske O."/>
            <person name="Meyerdierks A."/>
            <person name="Storesund J.E."/>
            <person name="Kallscheuer N."/>
            <person name="Luecker S."/>
            <person name="Lage O.M."/>
            <person name="Pohl T."/>
            <person name="Merkel B.J."/>
            <person name="Hornburger P."/>
            <person name="Mueller R.-W."/>
            <person name="Bruemmer F."/>
            <person name="Labrenz M."/>
            <person name="Spormann A.M."/>
            <person name="Op den Camp H."/>
            <person name="Overmann J."/>
            <person name="Amann R."/>
            <person name="Jetten M.S.M."/>
            <person name="Mascher T."/>
            <person name="Medema M.H."/>
            <person name="Devos D.P."/>
            <person name="Kaster A.-K."/>
            <person name="Ovreas L."/>
            <person name="Rohde M."/>
            <person name="Galperin M.Y."/>
            <person name="Jogler C."/>
        </authorList>
    </citation>
    <scope>NUCLEOTIDE SEQUENCE [LARGE SCALE GENOMIC DNA]</scope>
    <source>
        <strain evidence="2 3">Enr13</strain>
    </source>
</reference>
<dbReference type="PANTHER" id="PTHR11138">
    <property type="entry name" value="METHIONYL-TRNA FORMYLTRANSFERASE"/>
    <property type="match status" value="1"/>
</dbReference>
<dbReference type="Gene3D" id="3.40.50.12230">
    <property type="match status" value="1"/>
</dbReference>
<sequence length="345" mass="37366">MDIAGNSICSNPVRVLLAGFGRLGVSVMRSLIGSPHDINVVGAMPASNLSKYRFLKDHPSEIEILQLSSANNVRTLTAPSINSDEFRAELLDLAPDILLIASWAEIIKQPTLSTGNHRVINCHGSLLPKYRGACPQIATIFNGDKKTGITFHLIDEGIDTGDILLQKELEVGPGETSIRLEERIASQFSECVVDLLRGFQNGSIAPKKQAGDASYVPKLSPSWSWIPWEARPAEIDRRMRALDGILPLATSLGQLPLAFEKGSVVDSSKALIKGNGINLFQIRDRLRPGTVLAVEPDKLFVCTQDSDSIVELSTPALVQSGKSTPSIRPGEHFVSFARPSILKSA</sequence>
<dbReference type="PANTHER" id="PTHR11138:SF5">
    <property type="entry name" value="METHIONYL-TRNA FORMYLTRANSFERASE, MITOCHONDRIAL"/>
    <property type="match status" value="1"/>
</dbReference>